<organism evidence="2 3">
    <name type="scientific">Imtechella halotolerans K1</name>
    <dbReference type="NCBI Taxonomy" id="946077"/>
    <lineage>
        <taxon>Bacteria</taxon>
        <taxon>Pseudomonadati</taxon>
        <taxon>Bacteroidota</taxon>
        <taxon>Flavobacteriia</taxon>
        <taxon>Flavobacteriales</taxon>
        <taxon>Flavobacteriaceae</taxon>
        <taxon>Imtechella</taxon>
    </lineage>
</organism>
<comment type="caution">
    <text evidence="2">The sequence shown here is derived from an EMBL/GenBank/DDBJ whole genome shotgun (WGS) entry which is preliminary data.</text>
</comment>
<dbReference type="CDD" id="cd00038">
    <property type="entry name" value="CAP_ED"/>
    <property type="match status" value="1"/>
</dbReference>
<dbReference type="STRING" id="946077.W5A_12061"/>
<dbReference type="OrthoDB" id="758145at2"/>
<dbReference type="RefSeq" id="WP_008241043.1">
    <property type="nucleotide sequence ID" value="NZ_AJJU01000037.1"/>
</dbReference>
<dbReference type="InterPro" id="IPR014710">
    <property type="entry name" value="RmlC-like_jellyroll"/>
</dbReference>
<dbReference type="EMBL" id="AJJU01000037">
    <property type="protein sequence ID" value="EID72238.1"/>
    <property type="molecule type" value="Genomic_DNA"/>
</dbReference>
<proteinExistence type="predicted"/>
<evidence type="ECO:0000313" key="2">
    <source>
        <dbReference type="EMBL" id="EID72238.1"/>
    </source>
</evidence>
<gene>
    <name evidence="2" type="ORF">W5A_12061</name>
</gene>
<dbReference type="Pfam" id="PF00027">
    <property type="entry name" value="cNMP_binding"/>
    <property type="match status" value="1"/>
</dbReference>
<protein>
    <submittedName>
        <fullName evidence="2">Crp/Fnr family transcriptional regulator</fullName>
    </submittedName>
</protein>
<dbReference type="PATRIC" id="fig|946077.3.peg.2435"/>
<dbReference type="Gene3D" id="2.60.120.10">
    <property type="entry name" value="Jelly Rolls"/>
    <property type="match status" value="1"/>
</dbReference>
<name>I0W772_9FLAO</name>
<dbReference type="InterPro" id="IPR000595">
    <property type="entry name" value="cNMP-bd_dom"/>
</dbReference>
<dbReference type="eggNOG" id="COG0664">
    <property type="taxonomic scope" value="Bacteria"/>
</dbReference>
<dbReference type="SUPFAM" id="SSF51206">
    <property type="entry name" value="cAMP-binding domain-like"/>
    <property type="match status" value="1"/>
</dbReference>
<keyword evidence="3" id="KW-1185">Reference proteome</keyword>
<evidence type="ECO:0000259" key="1">
    <source>
        <dbReference type="Pfam" id="PF00027"/>
    </source>
</evidence>
<accession>I0W772</accession>
<evidence type="ECO:0000313" key="3">
    <source>
        <dbReference type="Proteomes" id="UP000005938"/>
    </source>
</evidence>
<dbReference type="AlphaFoldDB" id="I0W772"/>
<sequence>METELLKRYLQQVGIFTEEEIQYSLPFFKEQTLLKNTYFIQEGAFCRQAAFINSGTFRSYYSSPAGEEVTYCFQFQGEMVTAYSAFITGQESVESIQALTKASILTVDIESLKILESQIPNWSLYMRRMAEQQYIGLEKRIFQLQRESAAERYQSLLKNHPDYIKNIPLQYLASYLGITQRHLSRVRKEVSF</sequence>
<dbReference type="InterPro" id="IPR018490">
    <property type="entry name" value="cNMP-bd_dom_sf"/>
</dbReference>
<dbReference type="Proteomes" id="UP000005938">
    <property type="component" value="Unassembled WGS sequence"/>
</dbReference>
<reference evidence="2 3" key="1">
    <citation type="journal article" date="2012" name="J. Bacteriol.">
        <title>Genome Sequence of the Halotolerant Bacterium Imtechella halotolerans K1T.</title>
        <authorList>
            <person name="Kumar S."/>
            <person name="Vikram S."/>
            <person name="Subramanian S."/>
            <person name="Raghava G.P."/>
            <person name="Pinnaka A.K."/>
        </authorList>
    </citation>
    <scope>NUCLEOTIDE SEQUENCE [LARGE SCALE GENOMIC DNA]</scope>
    <source>
        <strain evidence="2 3">K1</strain>
    </source>
</reference>
<feature type="domain" description="Cyclic nucleotide-binding" evidence="1">
    <location>
        <begin position="31"/>
        <end position="112"/>
    </location>
</feature>